<dbReference type="EMBL" id="CAJNRG010004298">
    <property type="protein sequence ID" value="CAF2064947.1"/>
    <property type="molecule type" value="Genomic_DNA"/>
</dbReference>
<comment type="caution">
    <text evidence="1">The sequence shown here is derived from an EMBL/GenBank/DDBJ whole genome shotgun (WGS) entry which is preliminary data.</text>
</comment>
<dbReference type="Proteomes" id="UP000663856">
    <property type="component" value="Unassembled WGS sequence"/>
</dbReference>
<evidence type="ECO:0000313" key="2">
    <source>
        <dbReference type="EMBL" id="CAF2116546.1"/>
    </source>
</evidence>
<accession>A0A816QQF6</accession>
<protein>
    <submittedName>
        <fullName evidence="1">Uncharacterized protein</fullName>
    </submittedName>
</protein>
<dbReference type="EMBL" id="CAJNRF010010093">
    <property type="protein sequence ID" value="CAF2116546.1"/>
    <property type="molecule type" value="Genomic_DNA"/>
</dbReference>
<sequence length="82" mass="9185">MHPGKGRVIDVHLGIGETLGIRGTIIDAMLCQTHLDTYYEVLFDHLLKNSLDVISLDKNNLDVISLDKNNLDVISLDKNNQQ</sequence>
<organism evidence="1 3">
    <name type="scientific">Rotaria magnacalcarata</name>
    <dbReference type="NCBI Taxonomy" id="392030"/>
    <lineage>
        <taxon>Eukaryota</taxon>
        <taxon>Metazoa</taxon>
        <taxon>Spiralia</taxon>
        <taxon>Gnathifera</taxon>
        <taxon>Rotifera</taxon>
        <taxon>Eurotatoria</taxon>
        <taxon>Bdelloidea</taxon>
        <taxon>Philodinida</taxon>
        <taxon>Philodinidae</taxon>
        <taxon>Rotaria</taxon>
    </lineage>
</organism>
<evidence type="ECO:0000313" key="3">
    <source>
        <dbReference type="Proteomes" id="UP000663887"/>
    </source>
</evidence>
<evidence type="ECO:0000313" key="1">
    <source>
        <dbReference type="EMBL" id="CAF2064947.1"/>
    </source>
</evidence>
<name>A0A816QQF6_9BILA</name>
<gene>
    <name evidence="2" type="ORF">WKI299_LOCUS23308</name>
    <name evidence="1" type="ORF">XDN619_LOCUS11310</name>
</gene>
<reference evidence="1" key="1">
    <citation type="submission" date="2021-02" db="EMBL/GenBank/DDBJ databases">
        <authorList>
            <person name="Nowell W R."/>
        </authorList>
    </citation>
    <scope>NUCLEOTIDE SEQUENCE</scope>
</reference>
<dbReference type="AlphaFoldDB" id="A0A816QQF6"/>
<dbReference type="Proteomes" id="UP000663887">
    <property type="component" value="Unassembled WGS sequence"/>
</dbReference>
<proteinExistence type="predicted"/>